<dbReference type="Proteomes" id="UP000007382">
    <property type="component" value="Chromosome"/>
</dbReference>
<dbReference type="STRING" id="1162668.LFE_1554"/>
<proteinExistence type="predicted"/>
<protein>
    <recommendedName>
        <fullName evidence="3">Sulphur transport domain-containing protein</fullName>
    </recommendedName>
</protein>
<keyword evidence="2" id="KW-1185">Reference proteome</keyword>
<accession>I0IPN7</accession>
<dbReference type="KEGG" id="lfc:LFE_1554"/>
<evidence type="ECO:0000313" key="1">
    <source>
        <dbReference type="EMBL" id="BAM07236.1"/>
    </source>
</evidence>
<reference evidence="2" key="2">
    <citation type="submission" date="2012-03" db="EMBL/GenBank/DDBJ databases">
        <title>The complete genome sequence of the pioneer microbe on fresh volcanic deposit, Leptospirillum ferrooxidans strain C2-3.</title>
        <authorList>
            <person name="Fujimura R."/>
            <person name="Sato Y."/>
            <person name="Nishizawa T."/>
            <person name="Nanba K."/>
            <person name="Oshima K."/>
            <person name="Hattori M."/>
            <person name="Kamijo T."/>
            <person name="Ohta H."/>
        </authorList>
    </citation>
    <scope>NUCLEOTIDE SEQUENCE [LARGE SCALE GENOMIC DNA]</scope>
    <source>
        <strain evidence="2">C2-3</strain>
    </source>
</reference>
<dbReference type="PATRIC" id="fig|1162668.3.peg.1845"/>
<sequence>MLDHLFLGAIGGAIFGLFLSRVNRKGFCSGVVCRMNGDPKVSIPWYAMIGAFLGATFRGD</sequence>
<gene>
    <name evidence="1" type="ordered locus">LFE_1554</name>
</gene>
<name>I0IPN7_LEPFC</name>
<evidence type="ECO:0008006" key="3">
    <source>
        <dbReference type="Google" id="ProtNLM"/>
    </source>
</evidence>
<reference evidence="1 2" key="1">
    <citation type="journal article" date="2012" name="J. Bacteriol.">
        <title>Complete Genome Sequence of Leptospirillum ferrooxidans Strain C2-3, Isolated from a Fresh Volcanic Ash Deposit on the Island of Miyake, Japan.</title>
        <authorList>
            <person name="Fujimura R."/>
            <person name="Sato Y."/>
            <person name="Nishizawa T."/>
            <person name="Oshima K."/>
            <person name="Kim S.-W."/>
            <person name="Hattori M."/>
            <person name="Kamijo T."/>
            <person name="Ohta H."/>
        </authorList>
    </citation>
    <scope>NUCLEOTIDE SEQUENCE [LARGE SCALE GENOMIC DNA]</scope>
    <source>
        <strain evidence="1 2">C2-3</strain>
    </source>
</reference>
<dbReference type="EMBL" id="AP012342">
    <property type="protein sequence ID" value="BAM07236.1"/>
    <property type="molecule type" value="Genomic_DNA"/>
</dbReference>
<dbReference type="AlphaFoldDB" id="I0IPN7"/>
<organism evidence="1 2">
    <name type="scientific">Leptospirillum ferrooxidans (strain C2-3)</name>
    <dbReference type="NCBI Taxonomy" id="1162668"/>
    <lineage>
        <taxon>Bacteria</taxon>
        <taxon>Pseudomonadati</taxon>
        <taxon>Nitrospirota</taxon>
        <taxon>Nitrospiria</taxon>
        <taxon>Nitrospirales</taxon>
        <taxon>Nitrospiraceae</taxon>
        <taxon>Leptospirillum</taxon>
    </lineage>
</organism>
<evidence type="ECO:0000313" key="2">
    <source>
        <dbReference type="Proteomes" id="UP000007382"/>
    </source>
</evidence>
<dbReference type="HOGENOM" id="CLU_2935962_0_0_0"/>